<dbReference type="STRING" id="1802697.A2925_00355"/>
<feature type="transmembrane region" description="Helical" evidence="2">
    <location>
        <begin position="17"/>
        <end position="35"/>
    </location>
</feature>
<dbReference type="Proteomes" id="UP000178256">
    <property type="component" value="Unassembled WGS sequence"/>
</dbReference>
<reference evidence="3 4" key="1">
    <citation type="journal article" date="2016" name="Nat. Commun.">
        <title>Thousands of microbial genomes shed light on interconnected biogeochemical processes in an aquifer system.</title>
        <authorList>
            <person name="Anantharaman K."/>
            <person name="Brown C.T."/>
            <person name="Hug L.A."/>
            <person name="Sharon I."/>
            <person name="Castelle C.J."/>
            <person name="Probst A.J."/>
            <person name="Thomas B.C."/>
            <person name="Singh A."/>
            <person name="Wilkins M.J."/>
            <person name="Karaoz U."/>
            <person name="Brodie E.L."/>
            <person name="Williams K.H."/>
            <person name="Hubbard S.S."/>
            <person name="Banfield J.F."/>
        </authorList>
    </citation>
    <scope>NUCLEOTIDE SEQUENCE [LARGE SCALE GENOMIC DNA]</scope>
</reference>
<proteinExistence type="predicted"/>
<dbReference type="AlphaFoldDB" id="A0A1F8GMW9"/>
<evidence type="ECO:0000313" key="3">
    <source>
        <dbReference type="EMBL" id="OGN26330.1"/>
    </source>
</evidence>
<name>A0A1F8GMW9_9BACT</name>
<keyword evidence="2" id="KW-0812">Transmembrane</keyword>
<keyword evidence="2" id="KW-0472">Membrane</keyword>
<feature type="region of interest" description="Disordered" evidence="1">
    <location>
        <begin position="91"/>
        <end position="113"/>
    </location>
</feature>
<organism evidence="3 4">
    <name type="scientific">Candidatus Yanofskybacteria bacterium RIFCSPLOWO2_01_FULL_44_22</name>
    <dbReference type="NCBI Taxonomy" id="1802697"/>
    <lineage>
        <taxon>Bacteria</taxon>
        <taxon>Candidatus Yanofskyibacteriota</taxon>
    </lineage>
</organism>
<protein>
    <submittedName>
        <fullName evidence="3">Uncharacterized protein</fullName>
    </submittedName>
</protein>
<evidence type="ECO:0000256" key="1">
    <source>
        <dbReference type="SAM" id="MobiDB-lite"/>
    </source>
</evidence>
<keyword evidence="2" id="KW-1133">Transmembrane helix</keyword>
<sequence length="113" mass="12568">MSFFHEIKKQSEGTRQIMFGLCVITTISLVGLVWFRSFESKLFVLMNPETITEDGTMLAGEKENEPSLFASIGETFGDIKEAVAGLFTSDKNESEEDEMIQGNSYTLPLSGDK</sequence>
<comment type="caution">
    <text evidence="3">The sequence shown here is derived from an EMBL/GenBank/DDBJ whole genome shotgun (WGS) entry which is preliminary data.</text>
</comment>
<dbReference type="EMBL" id="MGKL01000006">
    <property type="protein sequence ID" value="OGN26330.1"/>
    <property type="molecule type" value="Genomic_DNA"/>
</dbReference>
<evidence type="ECO:0000256" key="2">
    <source>
        <dbReference type="SAM" id="Phobius"/>
    </source>
</evidence>
<gene>
    <name evidence="3" type="ORF">A2925_00355</name>
</gene>
<evidence type="ECO:0000313" key="4">
    <source>
        <dbReference type="Proteomes" id="UP000178256"/>
    </source>
</evidence>
<accession>A0A1F8GMW9</accession>